<evidence type="ECO:0000256" key="2">
    <source>
        <dbReference type="ARBA" id="ARBA00022603"/>
    </source>
</evidence>
<dbReference type="PANTHER" id="PTHR43453">
    <property type="entry name" value="RRNA METHYLASE-LIKE"/>
    <property type="match status" value="1"/>
</dbReference>
<feature type="binding site" evidence="7">
    <location>
        <position position="159"/>
    </location>
    <ligand>
        <name>S-adenosyl-L-methionine</name>
        <dbReference type="ChEBI" id="CHEBI:59789"/>
    </ligand>
</feature>
<evidence type="ECO:0000256" key="1">
    <source>
        <dbReference type="ARBA" id="ARBA00022555"/>
    </source>
</evidence>
<reference evidence="9 10" key="1">
    <citation type="submission" date="2017-03" db="EMBL/GenBank/DDBJ databases">
        <title>Draft Genome sequence of Marispirochaeta sp. strain JC444.</title>
        <authorList>
            <person name="Shivani Y."/>
            <person name="Subhash Y."/>
            <person name="Sasikala C."/>
            <person name="Ramana C."/>
        </authorList>
    </citation>
    <scope>NUCLEOTIDE SEQUENCE [LARGE SCALE GENOMIC DNA]</scope>
    <source>
        <strain evidence="9 10">JC444</strain>
    </source>
</reference>
<keyword evidence="10" id="KW-1185">Reference proteome</keyword>
<dbReference type="EMBL" id="MWQY01000004">
    <property type="protein sequence ID" value="ORC36869.1"/>
    <property type="molecule type" value="Genomic_DNA"/>
</dbReference>
<keyword evidence="1 7" id="KW-0820">tRNA-binding</keyword>
<protein>
    <recommendedName>
        <fullName evidence="7">tRNA (guanosine(18)-2'-O)-methyltransferase</fullName>
        <ecNumber evidence="7">2.1.1.34</ecNumber>
    </recommendedName>
    <alternativeName>
        <fullName evidence="7">tRNA [Gm18] methyltransferase</fullName>
    </alternativeName>
</protein>
<evidence type="ECO:0000256" key="5">
    <source>
        <dbReference type="ARBA" id="ARBA00022694"/>
    </source>
</evidence>
<keyword evidence="2 7" id="KW-0489">Methyltransferase</keyword>
<dbReference type="RefSeq" id="WP_083048702.1">
    <property type="nucleotide sequence ID" value="NZ_MWQY01000004.1"/>
</dbReference>
<comment type="catalytic activity">
    <reaction evidence="7">
        <text>guanosine(18) in tRNA + S-adenosyl-L-methionine = 2'-O-methylguanosine(18) in tRNA + S-adenosyl-L-homocysteine + H(+)</text>
        <dbReference type="Rhea" id="RHEA:20077"/>
        <dbReference type="Rhea" id="RHEA-COMP:10190"/>
        <dbReference type="Rhea" id="RHEA-COMP:10192"/>
        <dbReference type="ChEBI" id="CHEBI:15378"/>
        <dbReference type="ChEBI" id="CHEBI:57856"/>
        <dbReference type="ChEBI" id="CHEBI:59789"/>
        <dbReference type="ChEBI" id="CHEBI:74269"/>
        <dbReference type="ChEBI" id="CHEBI:74445"/>
        <dbReference type="EC" id="2.1.1.34"/>
    </reaction>
</comment>
<evidence type="ECO:0000256" key="3">
    <source>
        <dbReference type="ARBA" id="ARBA00022679"/>
    </source>
</evidence>
<dbReference type="STRING" id="1963862.B4O97_04385"/>
<dbReference type="GO" id="GO:0002938">
    <property type="term" value="P:tRNA guanine ribose methylation"/>
    <property type="evidence" value="ECO:0007669"/>
    <property type="project" value="UniProtKB-UniRule"/>
</dbReference>
<keyword evidence="4 7" id="KW-0949">S-adenosyl-L-methionine</keyword>
<sequence>MIKNDELLTMLARHVTAARFRRIVEVSSLRTRYLAMVAEDLYYSQNASALLRSCDCFGIQDVHIIENRNRLPTINRHVALGTSRWLTIRRYRDRADNTRTALSALKRRGYRIVATVPDTDACSIHDFSLDAGPAALVFGNERDGISPEVREMADEFLTIPMCGFAESLNISVSAAIILSTLGDRLRRGQISWQLPEEDLAELRLKWVRRSAKRGTEIEEEYFRRFHRSIDLVESDVTEKDIPVGDQE</sequence>
<name>A0A1Y1S1R9_9SPIO</name>
<keyword evidence="3 7" id="KW-0808">Transferase</keyword>
<dbReference type="InterPro" id="IPR033671">
    <property type="entry name" value="TrmH"/>
</dbReference>
<accession>A0A1Y1S1R9</accession>
<dbReference type="InterPro" id="IPR001537">
    <property type="entry name" value="SpoU_MeTrfase"/>
</dbReference>
<dbReference type="Proteomes" id="UP000192343">
    <property type="component" value="Unassembled WGS sequence"/>
</dbReference>
<dbReference type="OrthoDB" id="9794400at2"/>
<keyword evidence="5 7" id="KW-0819">tRNA processing</keyword>
<feature type="binding site" evidence="7">
    <location>
        <position position="168"/>
    </location>
    <ligand>
        <name>S-adenosyl-L-methionine</name>
        <dbReference type="ChEBI" id="CHEBI:59789"/>
    </ligand>
</feature>
<dbReference type="EC" id="2.1.1.34" evidence="7"/>
<dbReference type="InterPro" id="IPR029026">
    <property type="entry name" value="tRNA_m1G_MTases_N"/>
</dbReference>
<dbReference type="AlphaFoldDB" id="A0A1Y1S1R9"/>
<evidence type="ECO:0000313" key="10">
    <source>
        <dbReference type="Proteomes" id="UP000192343"/>
    </source>
</evidence>
<feature type="domain" description="tRNA/rRNA methyltransferase SpoU type" evidence="8">
    <location>
        <begin position="35"/>
        <end position="178"/>
    </location>
</feature>
<comment type="function">
    <text evidence="7">Catalyzes the 2'-O methylation of guanosine at position 18 in tRNA.</text>
</comment>
<feature type="binding site" evidence="7">
    <location>
        <position position="115"/>
    </location>
    <ligand>
        <name>S-adenosyl-L-methionine</name>
        <dbReference type="ChEBI" id="CHEBI:59789"/>
    </ligand>
</feature>
<evidence type="ECO:0000259" key="8">
    <source>
        <dbReference type="Pfam" id="PF00588"/>
    </source>
</evidence>
<dbReference type="GO" id="GO:0000049">
    <property type="term" value="F:tRNA binding"/>
    <property type="evidence" value="ECO:0007669"/>
    <property type="project" value="UniProtKB-UniRule"/>
</dbReference>
<evidence type="ECO:0000313" key="9">
    <source>
        <dbReference type="EMBL" id="ORC36869.1"/>
    </source>
</evidence>
<dbReference type="CDD" id="cd18092">
    <property type="entry name" value="SpoU-like_TrmH"/>
    <property type="match status" value="1"/>
</dbReference>
<dbReference type="GO" id="GO:0141100">
    <property type="term" value="F:tRNA (guanine(18)-2'-O)-methyltransferase activity"/>
    <property type="evidence" value="ECO:0007669"/>
    <property type="project" value="UniProtKB-UniRule"/>
</dbReference>
<dbReference type="Pfam" id="PF00588">
    <property type="entry name" value="SpoU_methylase"/>
    <property type="match status" value="1"/>
</dbReference>
<dbReference type="PANTHER" id="PTHR43453:SF1">
    <property type="entry name" value="TRNA_RRNA METHYLTRANSFERASE SPOU TYPE DOMAIN-CONTAINING PROTEIN"/>
    <property type="match status" value="1"/>
</dbReference>
<comment type="similarity">
    <text evidence="7">Belongs to the class IV-like SAM-binding methyltransferase superfamily. RNA methyltransferase TrmH family.</text>
</comment>
<dbReference type="InterPro" id="IPR029028">
    <property type="entry name" value="Alpha/beta_knot_MTases"/>
</dbReference>
<comment type="caution">
    <text evidence="9">The sequence shown here is derived from an EMBL/GenBank/DDBJ whole genome shotgun (WGS) entry which is preliminary data.</text>
</comment>
<evidence type="ECO:0000256" key="4">
    <source>
        <dbReference type="ARBA" id="ARBA00022691"/>
    </source>
</evidence>
<comment type="caution">
    <text evidence="7">Lacks conserved residue(s) required for the propagation of feature annotation.</text>
</comment>
<organism evidence="9 10">
    <name type="scientific">Marispirochaeta aestuarii</name>
    <dbReference type="NCBI Taxonomy" id="1963862"/>
    <lineage>
        <taxon>Bacteria</taxon>
        <taxon>Pseudomonadati</taxon>
        <taxon>Spirochaetota</taxon>
        <taxon>Spirochaetia</taxon>
        <taxon>Spirochaetales</taxon>
        <taxon>Spirochaetaceae</taxon>
        <taxon>Marispirochaeta</taxon>
    </lineage>
</organism>
<evidence type="ECO:0000256" key="7">
    <source>
        <dbReference type="HAMAP-Rule" id="MF_02060"/>
    </source>
</evidence>
<gene>
    <name evidence="7" type="primary">trmH</name>
    <name evidence="9" type="ORF">B4O97_04385</name>
</gene>
<keyword evidence="6 7" id="KW-0694">RNA-binding</keyword>
<proteinExistence type="inferred from homology"/>
<dbReference type="HAMAP" id="MF_02060">
    <property type="entry name" value="tRNA_methyltr_TrmH"/>
    <property type="match status" value="1"/>
</dbReference>
<dbReference type="Gene3D" id="3.40.1280.10">
    <property type="match status" value="1"/>
</dbReference>
<evidence type="ECO:0000256" key="6">
    <source>
        <dbReference type="ARBA" id="ARBA00022884"/>
    </source>
</evidence>
<dbReference type="SUPFAM" id="SSF75217">
    <property type="entry name" value="alpha/beta knot"/>
    <property type="match status" value="1"/>
</dbReference>